<dbReference type="Gene3D" id="3.30.559.10">
    <property type="entry name" value="Chloramphenicol acetyltransferase-like domain"/>
    <property type="match status" value="1"/>
</dbReference>
<dbReference type="GO" id="GO:0016747">
    <property type="term" value="F:acyltransferase activity, transferring groups other than amino-acyl groups"/>
    <property type="evidence" value="ECO:0007669"/>
    <property type="project" value="UniProtKB-ARBA"/>
</dbReference>
<name>A0A540MNU7_MALBA</name>
<keyword evidence="1" id="KW-0808">Transferase</keyword>
<sequence length="210" mass="23692">MADLNLVKVVEVCKVAPQPSTPDSLAIPESLPLTMFVLLWLRFAPVQRLFFYEINNPNSSDTKFTHSTLIPKPKTSLSLTLQQFLPLAGNVIWPKESPKPILRYVRGDGVLLNIDESDSDFHHIVSSNSFNIEAKEYHPLIPQMPVSHSLLCTVSLSLKFETLLPLSLSCRDHTHTRSSTICSTRADRGHHHHHTSSVFSLPPLREWRSP</sequence>
<accession>A0A540MNU7</accession>
<dbReference type="EMBL" id="VIEB01000226">
    <property type="protein sequence ID" value="TQD99902.1"/>
    <property type="molecule type" value="Genomic_DNA"/>
</dbReference>
<organism evidence="3 4">
    <name type="scientific">Malus baccata</name>
    <name type="common">Siberian crab apple</name>
    <name type="synonym">Pyrus baccata</name>
    <dbReference type="NCBI Taxonomy" id="106549"/>
    <lineage>
        <taxon>Eukaryota</taxon>
        <taxon>Viridiplantae</taxon>
        <taxon>Streptophyta</taxon>
        <taxon>Embryophyta</taxon>
        <taxon>Tracheophyta</taxon>
        <taxon>Spermatophyta</taxon>
        <taxon>Magnoliopsida</taxon>
        <taxon>eudicotyledons</taxon>
        <taxon>Gunneridae</taxon>
        <taxon>Pentapetalae</taxon>
        <taxon>rosids</taxon>
        <taxon>fabids</taxon>
        <taxon>Rosales</taxon>
        <taxon>Rosaceae</taxon>
        <taxon>Amygdaloideae</taxon>
        <taxon>Maleae</taxon>
        <taxon>Malus</taxon>
    </lineage>
</organism>
<keyword evidence="2" id="KW-0012">Acyltransferase</keyword>
<dbReference type="PANTHER" id="PTHR31625">
    <property type="match status" value="1"/>
</dbReference>
<evidence type="ECO:0000256" key="1">
    <source>
        <dbReference type="ARBA" id="ARBA00022679"/>
    </source>
</evidence>
<reference evidence="3 4" key="1">
    <citation type="journal article" date="2019" name="G3 (Bethesda)">
        <title>Sequencing of a Wild Apple (Malus baccata) Genome Unravels the Differences Between Cultivated and Wild Apple Species Regarding Disease Resistance and Cold Tolerance.</title>
        <authorList>
            <person name="Chen X."/>
        </authorList>
    </citation>
    <scope>NUCLEOTIDE SEQUENCE [LARGE SCALE GENOMIC DNA]</scope>
    <source>
        <strain evidence="4">cv. Shandingzi</strain>
        <tissue evidence="3">Leaves</tissue>
    </source>
</reference>
<keyword evidence="4" id="KW-1185">Reference proteome</keyword>
<dbReference type="InterPro" id="IPR023213">
    <property type="entry name" value="CAT-like_dom_sf"/>
</dbReference>
<proteinExistence type="predicted"/>
<dbReference type="STRING" id="106549.A0A540MNU7"/>
<dbReference type="AlphaFoldDB" id="A0A540MNU7"/>
<dbReference type="Proteomes" id="UP000315295">
    <property type="component" value="Unassembled WGS sequence"/>
</dbReference>
<comment type="caution">
    <text evidence="3">The sequence shown here is derived from an EMBL/GenBank/DDBJ whole genome shotgun (WGS) entry which is preliminary data.</text>
</comment>
<gene>
    <name evidence="3" type="ORF">C1H46_014515</name>
</gene>
<evidence type="ECO:0000313" key="3">
    <source>
        <dbReference type="EMBL" id="TQD99902.1"/>
    </source>
</evidence>
<dbReference type="InterPro" id="IPR051504">
    <property type="entry name" value="Plant_metabolite_acyltrans"/>
</dbReference>
<evidence type="ECO:0000256" key="2">
    <source>
        <dbReference type="ARBA" id="ARBA00023315"/>
    </source>
</evidence>
<protein>
    <submittedName>
        <fullName evidence="3">Uncharacterized protein</fullName>
    </submittedName>
</protein>
<evidence type="ECO:0000313" key="4">
    <source>
        <dbReference type="Proteomes" id="UP000315295"/>
    </source>
</evidence>